<evidence type="ECO:0000256" key="1">
    <source>
        <dbReference type="SAM" id="Phobius"/>
    </source>
</evidence>
<name>A0A4Y5SM62_9EURY</name>
<feature type="domain" description="CARDB" evidence="2">
    <location>
        <begin position="352"/>
        <end position="423"/>
    </location>
</feature>
<dbReference type="InterPro" id="IPR013783">
    <property type="entry name" value="Ig-like_fold"/>
</dbReference>
<gene>
    <name evidence="3" type="ORF">FH039_09985</name>
</gene>
<dbReference type="Proteomes" id="UP000306007">
    <property type="component" value="Chromosome"/>
</dbReference>
<dbReference type="InterPro" id="IPR011635">
    <property type="entry name" value="CARDB"/>
</dbReference>
<dbReference type="Gene3D" id="2.60.40.10">
    <property type="entry name" value="Immunoglobulins"/>
    <property type="match status" value="1"/>
</dbReference>
<organism evidence="3 4">
    <name type="scientific">Thermococcus indicus</name>
    <dbReference type="NCBI Taxonomy" id="2586643"/>
    <lineage>
        <taxon>Archaea</taxon>
        <taxon>Methanobacteriati</taxon>
        <taxon>Methanobacteriota</taxon>
        <taxon>Thermococci</taxon>
        <taxon>Thermococcales</taxon>
        <taxon>Thermococcaceae</taxon>
        <taxon>Thermococcus</taxon>
    </lineage>
</organism>
<accession>A0A4Y5SM62</accession>
<dbReference type="AlphaFoldDB" id="A0A4Y5SM62"/>
<protein>
    <recommendedName>
        <fullName evidence="2">CARDB domain-containing protein</fullName>
    </recommendedName>
</protein>
<dbReference type="OrthoDB" id="86238at2157"/>
<dbReference type="EMBL" id="CP040846">
    <property type="protein sequence ID" value="QDA31865.1"/>
    <property type="molecule type" value="Genomic_DNA"/>
</dbReference>
<dbReference type="GeneID" id="40475515"/>
<keyword evidence="1" id="KW-0472">Membrane</keyword>
<keyword evidence="4" id="KW-1185">Reference proteome</keyword>
<feature type="transmembrane region" description="Helical" evidence="1">
    <location>
        <begin position="619"/>
        <end position="639"/>
    </location>
</feature>
<dbReference type="RefSeq" id="WP_139681195.1">
    <property type="nucleotide sequence ID" value="NZ_CP040846.1"/>
</dbReference>
<proteinExistence type="predicted"/>
<dbReference type="Pfam" id="PF07705">
    <property type="entry name" value="CARDB"/>
    <property type="match status" value="1"/>
</dbReference>
<dbReference type="KEGG" id="tic:FH039_09985"/>
<evidence type="ECO:0000313" key="4">
    <source>
        <dbReference type="Proteomes" id="UP000306007"/>
    </source>
</evidence>
<sequence>MRRAVVFVLVLMILLPTGFASASSFNGWLSLPGSISVGNVTLEFTDVSLDGVLVGTAYDGSSYRDLSLRPGEGLTVRDVVVRYVRATAAEEPLVFLNVTFPNIVEGETIQLGDYSIELLSVSSKGAKVRVSRGNESKDFTSGKFTFGNIKVAVSAYPKVFEGYLQRGQNVTVSNHVLTFTNATVEKSPDGFTETLYFKYGGEGYSVVVGKEADIGPFHVKAEDLAGVEYAKVTVFFRGASLDVEMVPDEAFSLSPGQTKNVGPYVLRYDYRFDGSIRASLLNSCGAVLATSKLSSGAVAASLYYKGATVILDGVEDDGKAAFEVFLDRSRIPDVSRVANLLIEGTATDGKRYLPMDISFRVKNTGTVALSNVTLRFVPGAGVRAVSGSTMEVSLLKPGQEKTFRVTVMPMDDGNVTLGRLVADVVAPFELACGGYTRLTFSSNAVTAYVEPSRVAYLLNASWEGDPVTYHPVTLRFIVRNTGDVSVPANLTVSVPEGVAVEPDGTFESYRGGLVAPLSLGPGENATLSVMVIPYSPGKKTFRVALNTIAGTVNSSTIALDIVSPTGNDTVVITRTITVTTTAPSNGTVTVTETRTETVPVESTVTEVQTVPYTPATSKVVWTVIGIVIGALAIIIFAWYQAHRS</sequence>
<evidence type="ECO:0000259" key="2">
    <source>
        <dbReference type="Pfam" id="PF07705"/>
    </source>
</evidence>
<keyword evidence="1" id="KW-0812">Transmembrane</keyword>
<reference evidence="3 4" key="1">
    <citation type="submission" date="2019-06" db="EMBL/GenBank/DDBJ databases">
        <title>Thermococcus indicus sp. nov., a Fe(III)-reducing hyperthermophilic archaeon isolated from the Onnuri vent field of the Central Indian Ocean ridge.</title>
        <authorList>
            <person name="Lim J.K."/>
            <person name="Kim Y.J."/>
            <person name="Kwon K.K."/>
        </authorList>
    </citation>
    <scope>NUCLEOTIDE SEQUENCE [LARGE SCALE GENOMIC DNA]</scope>
    <source>
        <strain evidence="3 4">IOH1</strain>
    </source>
</reference>
<evidence type="ECO:0000313" key="3">
    <source>
        <dbReference type="EMBL" id="QDA31865.1"/>
    </source>
</evidence>
<keyword evidence="1" id="KW-1133">Transmembrane helix</keyword>